<reference evidence="13" key="1">
    <citation type="submission" date="2021-05" db="EMBL/GenBank/DDBJ databases">
        <title>Novel Bacillus species.</title>
        <authorList>
            <person name="Liu G."/>
        </authorList>
    </citation>
    <scope>NUCLEOTIDE SEQUENCE</scope>
    <source>
        <strain evidence="13 15">FJAT-50051</strain>
    </source>
</reference>
<dbReference type="Proteomes" id="UP000677265">
    <property type="component" value="Unassembled WGS sequence"/>
</dbReference>
<accession>A0A942T2A1</accession>
<keyword evidence="6" id="KW-0597">Phosphoprotein</keyword>
<dbReference type="Gene3D" id="3.30.450.20">
    <property type="entry name" value="PAS domain"/>
    <property type="match status" value="1"/>
</dbReference>
<dbReference type="InterPro" id="IPR016032">
    <property type="entry name" value="Sig_transdc_resp-reg_C-effctor"/>
</dbReference>
<dbReference type="GO" id="GO:0000160">
    <property type="term" value="P:phosphorelay signal transduction system"/>
    <property type="evidence" value="ECO:0007669"/>
    <property type="project" value="UniProtKB-KW"/>
</dbReference>
<evidence type="ECO:0000256" key="5">
    <source>
        <dbReference type="ARBA" id="ARBA00023163"/>
    </source>
</evidence>
<keyword evidence="5" id="KW-0804">Transcription</keyword>
<dbReference type="Gene3D" id="3.30.70.270">
    <property type="match status" value="1"/>
</dbReference>
<dbReference type="InterPro" id="IPR000014">
    <property type="entry name" value="PAS"/>
</dbReference>
<dbReference type="CDD" id="cd06170">
    <property type="entry name" value="LuxR_C_like"/>
    <property type="match status" value="1"/>
</dbReference>
<dbReference type="SMART" id="SM00448">
    <property type="entry name" value="REC"/>
    <property type="match status" value="1"/>
</dbReference>
<protein>
    <submittedName>
        <fullName evidence="13">EAL domain-containing protein</fullName>
    </submittedName>
</protein>
<keyword evidence="15" id="KW-1185">Reference proteome</keyword>
<evidence type="ECO:0000259" key="8">
    <source>
        <dbReference type="PROSITE" id="PS50043"/>
    </source>
</evidence>
<dbReference type="InterPro" id="IPR001789">
    <property type="entry name" value="Sig_transdc_resp-reg_receiver"/>
</dbReference>
<dbReference type="Pfam" id="PF00990">
    <property type="entry name" value="GGDEF"/>
    <property type="match status" value="1"/>
</dbReference>
<dbReference type="FunFam" id="3.30.70.270:FF:000001">
    <property type="entry name" value="Diguanylate cyclase domain protein"/>
    <property type="match status" value="1"/>
</dbReference>
<evidence type="ECO:0000256" key="3">
    <source>
        <dbReference type="ARBA" id="ARBA00023015"/>
    </source>
</evidence>
<dbReference type="Pfam" id="PF13426">
    <property type="entry name" value="PAS_9"/>
    <property type="match status" value="1"/>
</dbReference>
<dbReference type="SUPFAM" id="SSF52172">
    <property type="entry name" value="CheY-like"/>
    <property type="match status" value="1"/>
</dbReference>
<dbReference type="FunFam" id="3.20.20.450:FF:000001">
    <property type="entry name" value="Cyclic di-GMP phosphodiesterase yahA"/>
    <property type="match status" value="1"/>
</dbReference>
<dbReference type="InterPro" id="IPR043128">
    <property type="entry name" value="Rev_trsase/Diguanyl_cyclase"/>
</dbReference>
<dbReference type="CDD" id="cd01948">
    <property type="entry name" value="EAL"/>
    <property type="match status" value="1"/>
</dbReference>
<dbReference type="SMART" id="SM00421">
    <property type="entry name" value="HTH_LUXR"/>
    <property type="match status" value="1"/>
</dbReference>
<evidence type="ECO:0000259" key="11">
    <source>
        <dbReference type="PROSITE" id="PS50883"/>
    </source>
</evidence>
<dbReference type="InterPro" id="IPR000792">
    <property type="entry name" value="Tscrpt_reg_LuxR_C"/>
</dbReference>
<dbReference type="AlphaFoldDB" id="A0A942T2A1"/>
<feature type="domain" description="GGDEF" evidence="12">
    <location>
        <begin position="326"/>
        <end position="458"/>
    </location>
</feature>
<organism evidence="13">
    <name type="scientific">Neobacillus citreus</name>
    <dbReference type="NCBI Taxonomy" id="2833578"/>
    <lineage>
        <taxon>Bacteria</taxon>
        <taxon>Bacillati</taxon>
        <taxon>Bacillota</taxon>
        <taxon>Bacilli</taxon>
        <taxon>Bacillales</taxon>
        <taxon>Bacillaceae</taxon>
        <taxon>Neobacillus</taxon>
    </lineage>
</organism>
<evidence type="ECO:0000256" key="6">
    <source>
        <dbReference type="PROSITE-ProRule" id="PRU00169"/>
    </source>
</evidence>
<dbReference type="PRINTS" id="PR00038">
    <property type="entry name" value="HTHLUXR"/>
</dbReference>
<dbReference type="GO" id="GO:0005737">
    <property type="term" value="C:cytoplasm"/>
    <property type="evidence" value="ECO:0007669"/>
    <property type="project" value="UniProtKB-SubCell"/>
</dbReference>
<proteinExistence type="predicted"/>
<dbReference type="Pfam" id="PF00072">
    <property type="entry name" value="Response_reg"/>
    <property type="match status" value="1"/>
</dbReference>
<dbReference type="SUPFAM" id="SSF141868">
    <property type="entry name" value="EAL domain-like"/>
    <property type="match status" value="1"/>
</dbReference>
<dbReference type="PROSITE" id="PS50883">
    <property type="entry name" value="EAL"/>
    <property type="match status" value="1"/>
</dbReference>
<dbReference type="SUPFAM" id="SSF55785">
    <property type="entry name" value="PYP-like sensor domain (PAS domain)"/>
    <property type="match status" value="1"/>
</dbReference>
<dbReference type="PROSITE" id="PS50043">
    <property type="entry name" value="HTH_LUXR_2"/>
    <property type="match status" value="1"/>
</dbReference>
<dbReference type="EMBL" id="JAGYPE020000089">
    <property type="protein sequence ID" value="MCH6269294.1"/>
    <property type="molecule type" value="Genomic_DNA"/>
</dbReference>
<dbReference type="PANTHER" id="PTHR44757:SF2">
    <property type="entry name" value="BIOFILM ARCHITECTURE MAINTENANCE PROTEIN MBAA"/>
    <property type="match status" value="1"/>
</dbReference>
<dbReference type="SUPFAM" id="SSF46894">
    <property type="entry name" value="C-terminal effector domain of the bipartite response regulators"/>
    <property type="match status" value="1"/>
</dbReference>
<gene>
    <name evidence="14" type="ORF">KHB02_027570</name>
    <name evidence="13" type="ORF">KHB02_20960</name>
</gene>
<keyword evidence="3" id="KW-0805">Transcription regulation</keyword>
<dbReference type="Gene3D" id="1.10.10.10">
    <property type="entry name" value="Winged helix-like DNA-binding domain superfamily/Winged helix DNA-binding domain"/>
    <property type="match status" value="1"/>
</dbReference>
<dbReference type="PROSITE" id="PS00622">
    <property type="entry name" value="HTH_LUXR_1"/>
    <property type="match status" value="1"/>
</dbReference>
<dbReference type="SMART" id="SM00267">
    <property type="entry name" value="GGDEF"/>
    <property type="match status" value="1"/>
</dbReference>
<dbReference type="PROSITE" id="PS50112">
    <property type="entry name" value="PAS"/>
    <property type="match status" value="1"/>
</dbReference>
<dbReference type="Gene3D" id="3.20.20.450">
    <property type="entry name" value="EAL domain"/>
    <property type="match status" value="1"/>
</dbReference>
<dbReference type="Gene3D" id="3.40.50.2300">
    <property type="match status" value="1"/>
</dbReference>
<comment type="subcellular location">
    <subcellularLocation>
        <location evidence="1">Cytoplasm</location>
    </subcellularLocation>
</comment>
<dbReference type="InterPro" id="IPR001633">
    <property type="entry name" value="EAL_dom"/>
</dbReference>
<evidence type="ECO:0000313" key="15">
    <source>
        <dbReference type="Proteomes" id="UP000677265"/>
    </source>
</evidence>
<dbReference type="InterPro" id="IPR035965">
    <property type="entry name" value="PAS-like_dom_sf"/>
</dbReference>
<dbReference type="CDD" id="cd01949">
    <property type="entry name" value="GGDEF"/>
    <property type="match status" value="1"/>
</dbReference>
<feature type="coiled-coil region" evidence="7">
    <location>
        <begin position="132"/>
        <end position="169"/>
    </location>
</feature>
<dbReference type="InterPro" id="IPR035919">
    <property type="entry name" value="EAL_sf"/>
</dbReference>
<evidence type="ECO:0000259" key="12">
    <source>
        <dbReference type="PROSITE" id="PS50887"/>
    </source>
</evidence>
<feature type="domain" description="PAS" evidence="10">
    <location>
        <begin position="166"/>
        <end position="237"/>
    </location>
</feature>
<feature type="domain" description="Response regulatory" evidence="9">
    <location>
        <begin position="9"/>
        <end position="126"/>
    </location>
</feature>
<keyword evidence="2" id="KW-0902">Two-component regulatory system</keyword>
<dbReference type="GO" id="GO:0006355">
    <property type="term" value="P:regulation of DNA-templated transcription"/>
    <property type="evidence" value="ECO:0007669"/>
    <property type="project" value="InterPro"/>
</dbReference>
<name>A0A942T2A1_9BACI</name>
<feature type="domain" description="EAL" evidence="11">
    <location>
        <begin position="467"/>
        <end position="722"/>
    </location>
</feature>
<keyword evidence="4" id="KW-0238">DNA-binding</keyword>
<dbReference type="SUPFAM" id="SSF55073">
    <property type="entry name" value="Nucleotide cyclase"/>
    <property type="match status" value="1"/>
</dbReference>
<evidence type="ECO:0000313" key="13">
    <source>
        <dbReference type="EMBL" id="MBS4183866.1"/>
    </source>
</evidence>
<evidence type="ECO:0000259" key="10">
    <source>
        <dbReference type="PROSITE" id="PS50112"/>
    </source>
</evidence>
<dbReference type="InterPro" id="IPR052155">
    <property type="entry name" value="Biofilm_reg_signaling"/>
</dbReference>
<keyword evidence="7" id="KW-0175">Coiled coil</keyword>
<dbReference type="CDD" id="cd00130">
    <property type="entry name" value="PAS"/>
    <property type="match status" value="1"/>
</dbReference>
<evidence type="ECO:0000256" key="2">
    <source>
        <dbReference type="ARBA" id="ARBA00023012"/>
    </source>
</evidence>
<dbReference type="InterPro" id="IPR011006">
    <property type="entry name" value="CheY-like_superfamily"/>
</dbReference>
<dbReference type="RefSeq" id="WP_213143798.1">
    <property type="nucleotide sequence ID" value="NZ_JAGYPE020000089.1"/>
</dbReference>
<feature type="domain" description="HTH luxR-type" evidence="8">
    <location>
        <begin position="768"/>
        <end position="833"/>
    </location>
</feature>
<evidence type="ECO:0000256" key="4">
    <source>
        <dbReference type="ARBA" id="ARBA00023125"/>
    </source>
</evidence>
<dbReference type="InterPro" id="IPR036388">
    <property type="entry name" value="WH-like_DNA-bd_sf"/>
</dbReference>
<dbReference type="SMART" id="SM00052">
    <property type="entry name" value="EAL"/>
    <property type="match status" value="1"/>
</dbReference>
<dbReference type="Pfam" id="PF00196">
    <property type="entry name" value="GerE"/>
    <property type="match status" value="1"/>
</dbReference>
<dbReference type="NCBIfam" id="TIGR00229">
    <property type="entry name" value="sensory_box"/>
    <property type="match status" value="1"/>
</dbReference>
<dbReference type="NCBIfam" id="TIGR00254">
    <property type="entry name" value="GGDEF"/>
    <property type="match status" value="1"/>
</dbReference>
<sequence>MMSIDSKINILLVDDRPENLLALEAIIEHEDYNLVKASSGEEALKCLLRHDFAAILLDVQMPGIDGFGTAKIIKAREKTKNIPILFITANNMDSEHIFTGYSLGAIDYILKPLEPTILKAKVERFIEIYKLNQQLRQQAAILTEKTKELEKANVELSNLTSQLRISEALANVISETSIDTMLVIDESGRILKVNPAIKGMFQYHEHELIGKSVLGLFLGEESTNYINSLLNTIKNVSYLPGHDNLEEIKATRKDGTVFPAEIQIGKRYVQNRCLIAVTIRDISKKKHDQEKITHMAYYDSLTELPNRRLFNEKLTFMLNKGRQSNQPLAMMYLDMDRFKYINDSLGHIVGDKLLMEIAKRLSATTRAQDLVARLGGDEFTILLPDTDRESALELAETILEVYKEPFFIDNYELYMTTSIGISVFPYDGEDAQVLMRNADAALYRAKEQGKNRYKVFHSGMNIQSYKNFILRNDLRKAIEREELSIVYQPRVDIETGKVRNAEALLRWNHPNWGPVSPAEFIPLAEESGDIMAFGDWILKSVCLQNKAWQQAGYAPIQISVNFSAQQFLQKDLVGSIQQILKETELGPEWLEIEITESTILGNEEIITRTLNQLRKWGIRISIDDFGTGYSSLSYLMRFPVHTIKIDRSFISDISKDASHSQTLISSIISLAHGLHMSVVAEGVETEEQLDFLKKYQCDEAQGYLYSPPVPAAEFEAFLVPALSKATNRKGIIRFEKKEKNNKGELTSGHVEASGGFSSASLLDAALLRTEQLYAISSREMDVFKLLVNGLSNKEISDALFISEHTVKNHITRIFQKLAVNDRLQAMAKVYQTCIEEGENLKA</sequence>
<feature type="modified residue" description="4-aspartylphosphate" evidence="6">
    <location>
        <position position="58"/>
    </location>
</feature>
<evidence type="ECO:0000313" key="14">
    <source>
        <dbReference type="EMBL" id="MCH6269294.1"/>
    </source>
</evidence>
<dbReference type="InterPro" id="IPR029787">
    <property type="entry name" value="Nucleotide_cyclase"/>
</dbReference>
<dbReference type="PANTHER" id="PTHR44757">
    <property type="entry name" value="DIGUANYLATE CYCLASE DGCP"/>
    <property type="match status" value="1"/>
</dbReference>
<dbReference type="GO" id="GO:0003677">
    <property type="term" value="F:DNA binding"/>
    <property type="evidence" value="ECO:0007669"/>
    <property type="project" value="UniProtKB-KW"/>
</dbReference>
<comment type="caution">
    <text evidence="13">The sequence shown here is derived from an EMBL/GenBank/DDBJ whole genome shotgun (WGS) entry which is preliminary data.</text>
</comment>
<dbReference type="PROSITE" id="PS50887">
    <property type="entry name" value="GGDEF"/>
    <property type="match status" value="1"/>
</dbReference>
<evidence type="ECO:0000256" key="1">
    <source>
        <dbReference type="ARBA" id="ARBA00004496"/>
    </source>
</evidence>
<dbReference type="Pfam" id="PF00563">
    <property type="entry name" value="EAL"/>
    <property type="match status" value="1"/>
</dbReference>
<evidence type="ECO:0000256" key="7">
    <source>
        <dbReference type="SAM" id="Coils"/>
    </source>
</evidence>
<dbReference type="PROSITE" id="PS50110">
    <property type="entry name" value="RESPONSE_REGULATORY"/>
    <property type="match status" value="1"/>
</dbReference>
<dbReference type="InterPro" id="IPR000160">
    <property type="entry name" value="GGDEF_dom"/>
</dbReference>
<dbReference type="EMBL" id="JAGYPE010000004">
    <property type="protein sequence ID" value="MBS4183866.1"/>
    <property type="molecule type" value="Genomic_DNA"/>
</dbReference>
<dbReference type="SMART" id="SM00091">
    <property type="entry name" value="PAS"/>
    <property type="match status" value="1"/>
</dbReference>
<evidence type="ECO:0000259" key="9">
    <source>
        <dbReference type="PROSITE" id="PS50110"/>
    </source>
</evidence>